<evidence type="ECO:0000256" key="6">
    <source>
        <dbReference type="ARBA" id="ARBA00022777"/>
    </source>
</evidence>
<evidence type="ECO:0000256" key="5">
    <source>
        <dbReference type="ARBA" id="ARBA00022741"/>
    </source>
</evidence>
<gene>
    <name evidence="10" type="primary">ispE</name>
    <name evidence="13" type="ORF">EDC25_10276</name>
</gene>
<evidence type="ECO:0000256" key="2">
    <source>
        <dbReference type="ARBA" id="ARBA00012052"/>
    </source>
</evidence>
<organism evidence="13 14">
    <name type="scientific">Pseudofulvimonas gallinarii</name>
    <dbReference type="NCBI Taxonomy" id="634155"/>
    <lineage>
        <taxon>Bacteria</taxon>
        <taxon>Pseudomonadati</taxon>
        <taxon>Pseudomonadota</taxon>
        <taxon>Gammaproteobacteria</taxon>
        <taxon>Lysobacterales</taxon>
        <taxon>Rhodanobacteraceae</taxon>
        <taxon>Pseudofulvimonas</taxon>
    </lineage>
</organism>
<evidence type="ECO:0000256" key="7">
    <source>
        <dbReference type="ARBA" id="ARBA00022840"/>
    </source>
</evidence>
<feature type="active site" evidence="10">
    <location>
        <position position="143"/>
    </location>
</feature>
<comment type="caution">
    <text evidence="13">The sequence shown here is derived from an EMBL/GenBank/DDBJ whole genome shotgun (WGS) entry which is preliminary data.</text>
</comment>
<feature type="active site" evidence="10">
    <location>
        <position position="18"/>
    </location>
</feature>
<proteinExistence type="inferred from homology"/>
<keyword evidence="6 10" id="KW-0418">Kinase</keyword>
<evidence type="ECO:0000256" key="9">
    <source>
        <dbReference type="ARBA" id="ARBA00032554"/>
    </source>
</evidence>
<feature type="domain" description="GHMP kinase N-terminal" evidence="11">
    <location>
        <begin position="74"/>
        <end position="150"/>
    </location>
</feature>
<dbReference type="Gene3D" id="3.30.230.10">
    <property type="match status" value="1"/>
</dbReference>
<keyword evidence="5 10" id="KW-0547">Nucleotide-binding</keyword>
<dbReference type="PIRSF" id="PIRSF010376">
    <property type="entry name" value="IspE"/>
    <property type="match status" value="1"/>
</dbReference>
<dbReference type="NCBIfam" id="NF011202">
    <property type="entry name" value="PRK14608.1"/>
    <property type="match status" value="1"/>
</dbReference>
<keyword evidence="8 10" id="KW-0414">Isoprene biosynthesis</keyword>
<dbReference type="InterPro" id="IPR013750">
    <property type="entry name" value="GHMP_kinase_C_dom"/>
</dbReference>
<dbReference type="SUPFAM" id="SSF54211">
    <property type="entry name" value="Ribosomal protein S5 domain 2-like"/>
    <property type="match status" value="1"/>
</dbReference>
<evidence type="ECO:0000259" key="11">
    <source>
        <dbReference type="Pfam" id="PF00288"/>
    </source>
</evidence>
<evidence type="ECO:0000313" key="14">
    <source>
        <dbReference type="Proteomes" id="UP000294599"/>
    </source>
</evidence>
<dbReference type="InterPro" id="IPR014721">
    <property type="entry name" value="Ribsml_uS5_D2-typ_fold_subgr"/>
</dbReference>
<dbReference type="HAMAP" id="MF_00061">
    <property type="entry name" value="IspE"/>
    <property type="match status" value="1"/>
</dbReference>
<dbReference type="InterPro" id="IPR020568">
    <property type="entry name" value="Ribosomal_Su5_D2-typ_SF"/>
</dbReference>
<keyword evidence="7 10" id="KW-0067">ATP-binding</keyword>
<evidence type="ECO:0000256" key="3">
    <source>
        <dbReference type="ARBA" id="ARBA00017473"/>
    </source>
</evidence>
<sequence>MPVSEPFPRGLRLTAPAKLNLWLHVNGRREDGYHLLQTVFHLLDWGDRLVLRRREDGRIVRQGGLAEVTEEDDLAIRAARLLQAESGIDAGADIEVEKRIPAGAGLGGGSSDAATVLLGLNRLWGLEWPVRRLAGLGLHLGADVPVFVAGRSAFAEGVGEALTPVDLPEQWYVVVWPGIPVATAAVFQAPELTRNTPALTISALSGTPETRNDLQPVAIRLCPAIGESLAWLSQWGQARMSGSGSAVFLPVVDEDTARGIVRDSAWPAWAVRGVNVSPTLRELEAVPGAP</sequence>
<dbReference type="Pfam" id="PF00288">
    <property type="entry name" value="GHMP_kinases_N"/>
    <property type="match status" value="1"/>
</dbReference>
<feature type="domain" description="GHMP kinase C-terminal" evidence="12">
    <location>
        <begin position="210"/>
        <end position="261"/>
    </location>
</feature>
<dbReference type="InterPro" id="IPR004424">
    <property type="entry name" value="IspE"/>
</dbReference>
<comment type="pathway">
    <text evidence="10">Isoprenoid biosynthesis; isopentenyl diphosphate biosynthesis via DXP pathway; isopentenyl diphosphate from 1-deoxy-D-xylulose 5-phosphate: step 3/6.</text>
</comment>
<comment type="similarity">
    <text evidence="1 10">Belongs to the GHMP kinase family. IspE subfamily.</text>
</comment>
<dbReference type="Proteomes" id="UP000294599">
    <property type="component" value="Unassembled WGS sequence"/>
</dbReference>
<comment type="catalytic activity">
    <reaction evidence="10">
        <text>4-CDP-2-C-methyl-D-erythritol + ATP = 4-CDP-2-C-methyl-D-erythritol 2-phosphate + ADP + H(+)</text>
        <dbReference type="Rhea" id="RHEA:18437"/>
        <dbReference type="ChEBI" id="CHEBI:15378"/>
        <dbReference type="ChEBI" id="CHEBI:30616"/>
        <dbReference type="ChEBI" id="CHEBI:57823"/>
        <dbReference type="ChEBI" id="CHEBI:57919"/>
        <dbReference type="ChEBI" id="CHEBI:456216"/>
        <dbReference type="EC" id="2.7.1.148"/>
    </reaction>
</comment>
<dbReference type="EC" id="2.7.1.148" evidence="2 10"/>
<keyword evidence="14" id="KW-1185">Reference proteome</keyword>
<protein>
    <recommendedName>
        <fullName evidence="3 10">4-diphosphocytidyl-2-C-methyl-D-erythritol kinase</fullName>
        <shortName evidence="10">CMK</shortName>
        <ecNumber evidence="2 10">2.7.1.148</ecNumber>
    </recommendedName>
    <alternativeName>
        <fullName evidence="9 10">4-(cytidine-5'-diphospho)-2-C-methyl-D-erythritol kinase</fullName>
    </alternativeName>
</protein>
<dbReference type="GO" id="GO:0016114">
    <property type="term" value="P:terpenoid biosynthetic process"/>
    <property type="evidence" value="ECO:0007669"/>
    <property type="project" value="UniProtKB-UniRule"/>
</dbReference>
<dbReference type="Pfam" id="PF08544">
    <property type="entry name" value="GHMP_kinases_C"/>
    <property type="match status" value="1"/>
</dbReference>
<dbReference type="PANTHER" id="PTHR43527:SF2">
    <property type="entry name" value="4-DIPHOSPHOCYTIDYL-2-C-METHYL-D-ERYTHRITOL KINASE, CHLOROPLASTIC"/>
    <property type="match status" value="1"/>
</dbReference>
<evidence type="ECO:0000256" key="8">
    <source>
        <dbReference type="ARBA" id="ARBA00023229"/>
    </source>
</evidence>
<dbReference type="PANTHER" id="PTHR43527">
    <property type="entry name" value="4-DIPHOSPHOCYTIDYL-2-C-METHYL-D-ERYTHRITOL KINASE, CHLOROPLASTIC"/>
    <property type="match status" value="1"/>
</dbReference>
<dbReference type="GO" id="GO:0005524">
    <property type="term" value="F:ATP binding"/>
    <property type="evidence" value="ECO:0007669"/>
    <property type="project" value="UniProtKB-UniRule"/>
</dbReference>
<dbReference type="AlphaFoldDB" id="A0A4R3LLA8"/>
<feature type="binding site" evidence="10">
    <location>
        <begin position="101"/>
        <end position="111"/>
    </location>
    <ligand>
        <name>ATP</name>
        <dbReference type="ChEBI" id="CHEBI:30616"/>
    </ligand>
</feature>
<evidence type="ECO:0000256" key="10">
    <source>
        <dbReference type="HAMAP-Rule" id="MF_00061"/>
    </source>
</evidence>
<evidence type="ECO:0000313" key="13">
    <source>
        <dbReference type="EMBL" id="TCT00711.1"/>
    </source>
</evidence>
<dbReference type="InterPro" id="IPR036554">
    <property type="entry name" value="GHMP_kinase_C_sf"/>
</dbReference>
<reference evidence="13 14" key="1">
    <citation type="submission" date="2019-03" db="EMBL/GenBank/DDBJ databases">
        <title>Genomic Encyclopedia of Type Strains, Phase IV (KMG-IV): sequencing the most valuable type-strain genomes for metagenomic binning, comparative biology and taxonomic classification.</title>
        <authorList>
            <person name="Goeker M."/>
        </authorList>
    </citation>
    <scope>NUCLEOTIDE SEQUENCE [LARGE SCALE GENOMIC DNA]</scope>
    <source>
        <strain evidence="13 14">DSM 21944</strain>
    </source>
</reference>
<dbReference type="InterPro" id="IPR006204">
    <property type="entry name" value="GHMP_kinase_N_dom"/>
</dbReference>
<evidence type="ECO:0000256" key="1">
    <source>
        <dbReference type="ARBA" id="ARBA00009684"/>
    </source>
</evidence>
<dbReference type="GO" id="GO:0050515">
    <property type="term" value="F:4-(cytidine 5'-diphospho)-2-C-methyl-D-erythritol kinase activity"/>
    <property type="evidence" value="ECO:0007669"/>
    <property type="project" value="UniProtKB-UniRule"/>
</dbReference>
<keyword evidence="4 10" id="KW-0808">Transferase</keyword>
<evidence type="ECO:0000259" key="12">
    <source>
        <dbReference type="Pfam" id="PF08544"/>
    </source>
</evidence>
<dbReference type="NCBIfam" id="TIGR00154">
    <property type="entry name" value="ispE"/>
    <property type="match status" value="1"/>
</dbReference>
<dbReference type="EMBL" id="SMAF01000002">
    <property type="protein sequence ID" value="TCT00711.1"/>
    <property type="molecule type" value="Genomic_DNA"/>
</dbReference>
<comment type="function">
    <text evidence="10">Catalyzes the phosphorylation of the position 2 hydroxy group of 4-diphosphocytidyl-2C-methyl-D-erythritol.</text>
</comment>
<evidence type="ECO:0000256" key="4">
    <source>
        <dbReference type="ARBA" id="ARBA00022679"/>
    </source>
</evidence>
<accession>A0A4R3LLA8</accession>
<name>A0A4R3LLA8_9GAMM</name>
<dbReference type="SUPFAM" id="SSF55060">
    <property type="entry name" value="GHMP Kinase, C-terminal domain"/>
    <property type="match status" value="1"/>
</dbReference>
<dbReference type="GO" id="GO:0019288">
    <property type="term" value="P:isopentenyl diphosphate biosynthetic process, methylerythritol 4-phosphate pathway"/>
    <property type="evidence" value="ECO:0007669"/>
    <property type="project" value="UniProtKB-UniRule"/>
</dbReference>
<dbReference type="Gene3D" id="3.30.70.890">
    <property type="entry name" value="GHMP kinase, C-terminal domain"/>
    <property type="match status" value="1"/>
</dbReference>
<dbReference type="UniPathway" id="UPA00056">
    <property type="reaction ID" value="UER00094"/>
</dbReference>